<evidence type="ECO:0000313" key="2">
    <source>
        <dbReference type="Proteomes" id="UP000480039"/>
    </source>
</evidence>
<dbReference type="AlphaFoldDB" id="A0A846JBX7"/>
<comment type="caution">
    <text evidence="1">The sequence shown here is derived from an EMBL/GenBank/DDBJ whole genome shotgun (WGS) entry which is preliminary data.</text>
</comment>
<dbReference type="Proteomes" id="UP000480039">
    <property type="component" value="Unassembled WGS sequence"/>
</dbReference>
<dbReference type="EMBL" id="SWQE01000007">
    <property type="protein sequence ID" value="NFJ09547.1"/>
    <property type="molecule type" value="Genomic_DNA"/>
</dbReference>
<evidence type="ECO:0000313" key="1">
    <source>
        <dbReference type="EMBL" id="NFJ09547.1"/>
    </source>
</evidence>
<gene>
    <name evidence="1" type="ORF">FC871_13915</name>
</gene>
<organism evidence="1 2">
    <name type="scientific">Clostridium botulinum</name>
    <dbReference type="NCBI Taxonomy" id="1491"/>
    <lineage>
        <taxon>Bacteria</taxon>
        <taxon>Bacillati</taxon>
        <taxon>Bacillota</taxon>
        <taxon>Clostridia</taxon>
        <taxon>Eubacteriales</taxon>
        <taxon>Clostridiaceae</taxon>
        <taxon>Clostridium</taxon>
    </lineage>
</organism>
<accession>A0A846JBX7</accession>
<reference evidence="1 2" key="1">
    <citation type="submission" date="2019-04" db="EMBL/GenBank/DDBJ databases">
        <title>Genome sequencing of Clostridium botulinum Groups I-IV and Clostridium butyricum.</title>
        <authorList>
            <person name="Brunt J."/>
            <person name="Van Vliet A.H.M."/>
            <person name="Stringer S.C."/>
            <person name="Carter A.T."/>
            <person name="Peck M.W."/>
        </authorList>
    </citation>
    <scope>NUCLEOTIDE SEQUENCE [LARGE SCALE GENOMIC DNA]</scope>
    <source>
        <strain evidence="1 2">Colworth BL30</strain>
    </source>
</reference>
<name>A0A846JBX7_CLOBO</name>
<sequence>MKCVKNGVIGTQEIFDTLRKLENNNMENNFKNREIIPCSIKDANSIEVYMWVCTKICARSSVYKI</sequence>
<protein>
    <submittedName>
        <fullName evidence="1">Uncharacterized protein</fullName>
    </submittedName>
</protein>
<proteinExistence type="predicted"/>